<dbReference type="RefSeq" id="WP_062152978.1">
    <property type="nucleotide sequence ID" value="NZ_CP012373.2"/>
</dbReference>
<dbReference type="AlphaFoldDB" id="A0A2N9YG46"/>
<organism evidence="1 2">
    <name type="scientific">Beggiatoa leptomitoformis</name>
    <dbReference type="NCBI Taxonomy" id="288004"/>
    <lineage>
        <taxon>Bacteria</taxon>
        <taxon>Pseudomonadati</taxon>
        <taxon>Pseudomonadota</taxon>
        <taxon>Gammaproteobacteria</taxon>
        <taxon>Thiotrichales</taxon>
        <taxon>Thiotrichaceae</taxon>
        <taxon>Beggiatoa</taxon>
    </lineage>
</organism>
<dbReference type="EMBL" id="CP018889">
    <property type="protein sequence ID" value="AUI69474.1"/>
    <property type="molecule type" value="Genomic_DNA"/>
</dbReference>
<name>A0A2N9YG46_9GAMM</name>
<evidence type="ECO:0000313" key="1">
    <source>
        <dbReference type="EMBL" id="AUI69474.1"/>
    </source>
</evidence>
<evidence type="ECO:0000313" key="2">
    <source>
        <dbReference type="Proteomes" id="UP000234271"/>
    </source>
</evidence>
<dbReference type="OrthoDB" id="5624311at2"/>
<dbReference type="Proteomes" id="UP000234271">
    <property type="component" value="Chromosome"/>
</dbReference>
<evidence type="ECO:0008006" key="3">
    <source>
        <dbReference type="Google" id="ProtNLM"/>
    </source>
</evidence>
<reference evidence="2" key="1">
    <citation type="submission" date="2016-12" db="EMBL/GenBank/DDBJ databases">
        <title>Complete Genome Sequence of Beggiatoa leptomitiformis D-401.</title>
        <authorList>
            <person name="Fomenkov A."/>
            <person name="Vincze T."/>
            <person name="Grabovich M."/>
            <person name="Anton B.P."/>
            <person name="Dubinina G."/>
            <person name="Orlova M."/>
            <person name="Belousova E."/>
            <person name="Roberts R.J."/>
        </authorList>
    </citation>
    <scope>NUCLEOTIDE SEQUENCE [LARGE SCALE GENOMIC DNA]</scope>
    <source>
        <strain evidence="2">D-401</strain>
    </source>
</reference>
<dbReference type="KEGG" id="blep:AL038_11490"/>
<proteinExistence type="predicted"/>
<protein>
    <recommendedName>
        <fullName evidence="3">Lipoprotein</fullName>
    </recommendedName>
</protein>
<accession>A0A2N9YG46</accession>
<keyword evidence="2" id="KW-1185">Reference proteome</keyword>
<dbReference type="PROSITE" id="PS51257">
    <property type="entry name" value="PROKAR_LIPOPROTEIN"/>
    <property type="match status" value="1"/>
</dbReference>
<sequence length="291" mass="32399">MTYFSRFSVIFLMSLCWFGLLQGCTAPSEAIKPIAQQNQQNIQALNKNISTLLTLYQPLLAAAGDALMYQSLAKTEQEMIAVVGSPFLSPPTEEETWQVLFERASNTAVGNRDKYIERYRFVRSAYDVNATTDLERLKYREGWIYQTVIDANFTPQRVHDILKALSTLRQNAGNDDANYYTQVELQLSPYDPSLQLKRQAIKGAEVIVNGLKQELMGELTTAGIHGQAFLTLGDSKIDATITTSSLVGELNNDQLMSVLDTVSSKYLQHPTVKAAAVEFLTGKLASLIEKL</sequence>
<gene>
    <name evidence="1" type="ORF">BLE401_12785</name>
</gene>